<reference evidence="1" key="2">
    <citation type="journal article" date="2015" name="Fish Shellfish Immunol.">
        <title>Early steps in the European eel (Anguilla anguilla)-Vibrio vulnificus interaction in the gills: Role of the RtxA13 toxin.</title>
        <authorList>
            <person name="Callol A."/>
            <person name="Pajuelo D."/>
            <person name="Ebbesson L."/>
            <person name="Teles M."/>
            <person name="MacKenzie S."/>
            <person name="Amaro C."/>
        </authorList>
    </citation>
    <scope>NUCLEOTIDE SEQUENCE</scope>
</reference>
<dbReference type="AlphaFoldDB" id="A0A0E9PPF7"/>
<reference evidence="1" key="1">
    <citation type="submission" date="2014-11" db="EMBL/GenBank/DDBJ databases">
        <authorList>
            <person name="Amaro Gonzalez C."/>
        </authorList>
    </citation>
    <scope>NUCLEOTIDE SEQUENCE</scope>
</reference>
<proteinExistence type="predicted"/>
<evidence type="ECO:0000313" key="1">
    <source>
        <dbReference type="EMBL" id="JAH06379.1"/>
    </source>
</evidence>
<organism evidence="1">
    <name type="scientific">Anguilla anguilla</name>
    <name type="common">European freshwater eel</name>
    <name type="synonym">Muraena anguilla</name>
    <dbReference type="NCBI Taxonomy" id="7936"/>
    <lineage>
        <taxon>Eukaryota</taxon>
        <taxon>Metazoa</taxon>
        <taxon>Chordata</taxon>
        <taxon>Craniata</taxon>
        <taxon>Vertebrata</taxon>
        <taxon>Euteleostomi</taxon>
        <taxon>Actinopterygii</taxon>
        <taxon>Neopterygii</taxon>
        <taxon>Teleostei</taxon>
        <taxon>Anguilliformes</taxon>
        <taxon>Anguillidae</taxon>
        <taxon>Anguilla</taxon>
    </lineage>
</organism>
<accession>A0A0E9PPF7</accession>
<name>A0A0E9PPF7_ANGAN</name>
<sequence length="16" mass="1906">MVPIFKQRLSVTFINI</sequence>
<protein>
    <submittedName>
        <fullName evidence="1">Uncharacterized protein</fullName>
    </submittedName>
</protein>
<dbReference type="EMBL" id="GBXM01102198">
    <property type="protein sequence ID" value="JAH06379.1"/>
    <property type="molecule type" value="Transcribed_RNA"/>
</dbReference>